<accession>G4REQ3</accession>
<dbReference type="AlphaFoldDB" id="G4REQ3"/>
<organism evidence="1 2">
    <name type="scientific">Pelagibacterium halotolerans (strain DSM 22347 / JCM 15775 / CGMCC 1.7692 / B2)</name>
    <dbReference type="NCBI Taxonomy" id="1082931"/>
    <lineage>
        <taxon>Bacteria</taxon>
        <taxon>Pseudomonadati</taxon>
        <taxon>Pseudomonadota</taxon>
        <taxon>Alphaproteobacteria</taxon>
        <taxon>Hyphomicrobiales</taxon>
        <taxon>Devosiaceae</taxon>
        <taxon>Pelagibacterium</taxon>
    </lineage>
</organism>
<dbReference type="HOGENOM" id="CLU_3219815_0_0_5"/>
<keyword evidence="2" id="KW-1185">Reference proteome</keyword>
<name>G4REQ3_PELHB</name>
<gene>
    <name evidence="1" type="ordered locus">KKY_864</name>
</gene>
<evidence type="ECO:0000313" key="2">
    <source>
        <dbReference type="Proteomes" id="UP000008850"/>
    </source>
</evidence>
<dbReference type="Proteomes" id="UP000008850">
    <property type="component" value="Chromosome"/>
</dbReference>
<evidence type="ECO:0000313" key="1">
    <source>
        <dbReference type="EMBL" id="AEQ50903.1"/>
    </source>
</evidence>
<proteinExistence type="predicted"/>
<protein>
    <submittedName>
        <fullName evidence="1">Uncharacterized protein</fullName>
    </submittedName>
</protein>
<dbReference type="RefSeq" id="WP_014130052.1">
    <property type="nucleotide sequence ID" value="NC_016078.1"/>
</dbReference>
<sequence>MAKNNGKTVIPLEKVRRDFFSYLTLPKFSSQAWVRRDRYPLGAN</sequence>
<dbReference type="KEGG" id="phl:KKY_864"/>
<dbReference type="EMBL" id="CP003075">
    <property type="protein sequence ID" value="AEQ50903.1"/>
    <property type="molecule type" value="Genomic_DNA"/>
</dbReference>
<reference evidence="1 2" key="1">
    <citation type="journal article" date="2012" name="J. Bacteriol.">
        <title>Complete genome sequence of Pelagibacterium halotolerans B2T.</title>
        <authorList>
            <person name="Huo Y.Y."/>
            <person name="Cheng H."/>
            <person name="Han X.F."/>
            <person name="Jiang X.W."/>
            <person name="Sun C."/>
            <person name="Zhang X.Q."/>
            <person name="Zhu X.F."/>
            <person name="Liu Y.F."/>
            <person name="Li P.F."/>
            <person name="Ni P.X."/>
            <person name="Wu M."/>
        </authorList>
    </citation>
    <scope>NUCLEOTIDE SEQUENCE [LARGE SCALE GENOMIC DNA]</scope>
    <source>
        <strain evidence="2">DSM 22347 / JCM 15775 / CGMCC 1.7692 / B2</strain>
    </source>
</reference>